<dbReference type="InterPro" id="IPR043502">
    <property type="entry name" value="DNA/RNA_pol_sf"/>
</dbReference>
<dbReference type="Proteomes" id="UP001210925">
    <property type="component" value="Unassembled WGS sequence"/>
</dbReference>
<keyword evidence="4" id="KW-0548">Nucleotidyltransferase</keyword>
<dbReference type="Gene3D" id="1.10.150.20">
    <property type="entry name" value="5' to 3' exonuclease, C-terminal subdomain"/>
    <property type="match status" value="1"/>
</dbReference>
<dbReference type="InterPro" id="IPR002297">
    <property type="entry name" value="DNA-dir_DNA_pol_A_mt"/>
</dbReference>
<dbReference type="PANTHER" id="PTHR10267">
    <property type="entry name" value="DNA POLYMERASE SUBUNIT GAMMA-1"/>
    <property type="match status" value="1"/>
</dbReference>
<dbReference type="Pfam" id="PF00476">
    <property type="entry name" value="DNA_pol_A"/>
    <property type="match status" value="1"/>
</dbReference>
<dbReference type="Gene3D" id="3.30.70.370">
    <property type="match status" value="1"/>
</dbReference>
<evidence type="ECO:0000313" key="4">
    <source>
        <dbReference type="EMBL" id="KAJ3261775.1"/>
    </source>
</evidence>
<evidence type="ECO:0000256" key="1">
    <source>
        <dbReference type="ARBA" id="ARBA00031966"/>
    </source>
</evidence>
<dbReference type="Pfam" id="PF18136">
    <property type="entry name" value="DNApol_Exo"/>
    <property type="match status" value="2"/>
</dbReference>
<dbReference type="PRINTS" id="PR00867">
    <property type="entry name" value="DNAPOLG"/>
</dbReference>
<keyword evidence="5" id="KW-1185">Reference proteome</keyword>
<dbReference type="EMBL" id="JADGKB010000004">
    <property type="protein sequence ID" value="KAJ3261775.1"/>
    <property type="molecule type" value="Genomic_DNA"/>
</dbReference>
<feature type="region of interest" description="Disordered" evidence="2">
    <location>
        <begin position="895"/>
        <end position="923"/>
    </location>
</feature>
<dbReference type="InterPro" id="IPR001098">
    <property type="entry name" value="DNA-dir_DNA_pol_A_palm_dom"/>
</dbReference>
<dbReference type="AlphaFoldDB" id="A0AAD5ULX9"/>
<dbReference type="GO" id="GO:0006264">
    <property type="term" value="P:mitochondrial DNA replication"/>
    <property type="evidence" value="ECO:0007669"/>
    <property type="project" value="TreeGrafter"/>
</dbReference>
<dbReference type="SMART" id="SM00482">
    <property type="entry name" value="POLAc"/>
    <property type="match status" value="1"/>
</dbReference>
<dbReference type="GO" id="GO:0003887">
    <property type="term" value="F:DNA-directed DNA polymerase activity"/>
    <property type="evidence" value="ECO:0007669"/>
    <property type="project" value="UniProtKB-KW"/>
</dbReference>
<comment type="caution">
    <text evidence="4">The sequence shown here is derived from an EMBL/GenBank/DDBJ whole genome shotgun (WGS) entry which is preliminary data.</text>
</comment>
<evidence type="ECO:0000256" key="2">
    <source>
        <dbReference type="SAM" id="MobiDB-lite"/>
    </source>
</evidence>
<dbReference type="SUPFAM" id="SSF53098">
    <property type="entry name" value="Ribonuclease H-like"/>
    <property type="match status" value="1"/>
</dbReference>
<dbReference type="GO" id="GO:0003677">
    <property type="term" value="F:DNA binding"/>
    <property type="evidence" value="ECO:0007669"/>
    <property type="project" value="InterPro"/>
</dbReference>
<gene>
    <name evidence="4" type="primary">MIP1</name>
    <name evidence="4" type="ORF">HK103_004726</name>
</gene>
<evidence type="ECO:0000259" key="3">
    <source>
        <dbReference type="SMART" id="SM00482"/>
    </source>
</evidence>
<evidence type="ECO:0000313" key="5">
    <source>
        <dbReference type="Proteomes" id="UP001210925"/>
    </source>
</evidence>
<dbReference type="InterPro" id="IPR041336">
    <property type="entry name" value="DNApol_Exo"/>
</dbReference>
<accession>A0AAD5ULX9</accession>
<keyword evidence="4" id="KW-0808">Transferase</keyword>
<dbReference type="InterPro" id="IPR012337">
    <property type="entry name" value="RNaseH-like_sf"/>
</dbReference>
<feature type="compositionally biased region" description="Basic and acidic residues" evidence="2">
    <location>
        <begin position="895"/>
        <end position="906"/>
    </location>
</feature>
<sequence length="923" mass="104913">MLTQSLRSKIFKAAIKPSNTKINAALDHLKSFGLHGKTTDIAPIDFNLPNLVSDTIESHFLILGKDQSDNTLIRAKEFAKGSIPPMPDRWEMNEGWTRYQNGATYRVPFPDDDAVVFDVEVLYKVSPFPVIACAVSQSCWYTWCMPGLFDNKLSETLVPLDTLSMHSTVGGLSSQQRSTYRFSMKDRVENPNRYTKENQKGQIGWVDEGTLNSLADLASFYLNKHIDKSQRSMFAGHDLSIIVENFQNLMTYCAEDVRTTFQIYQVLLPKFMLKCPHPASFAGMLHMSKGYLPTNSEWNDYIKKCETLCNDIQDNIEKKLYEIAKRVSELPPTSYENNDWYKYLKWERKEIRMTKPKLNKDGKILQEARPYKGTNFETAGKPQWWVELWDSKEKKIRISLSKKCVPYLLQLKWNNYPLVHTNQYGWLYHTPKEIGETTLKDFNPIDLGLDPNRGYFRVPHPDGEGINCGNPLSKSFLKEFENGHLSSDYEETKELLRMKNQCIYWISSRNRIMSQFVVWDKDGSLTGSDTCKNIGIILPQTAVMGTVTRRATEPTWMTASNAKKNLIGSEIKSKIVAPPGYALVGADVDSEELWIASLIGDSQLGIHGGTAIGFMTLQGSKALGTDLHSNTGKIVNINRDVAKVFNYSRIYGAGVTHTAQLLCKHNPTLTKEEATEKAEKLFAETKGKKLRDRNQNFFWHGGSESIMFNAMERIAKNEDSRTPVLNCQIPNTLSSGMTGNSYLTSRVNWVVQSSGVDYLHLLLVSMDYLMKRLKIQGRFLLSIHDEIRYLVREEDKYLAALALQINIDTCLRKEVFMDCVTPSNPTPIPLGESLDIYQLLDKVFGRDKQADIYGKELDSVLEYNGKQFKDILPKAEVVDESFLLAQMEKKQVKAKELLEGKSKEPKPPSNPSPKGMCKKSNKK</sequence>
<dbReference type="Gene3D" id="3.30.420.390">
    <property type="match status" value="2"/>
</dbReference>
<dbReference type="GO" id="GO:0008408">
    <property type="term" value="F:3'-5' exonuclease activity"/>
    <property type="evidence" value="ECO:0007669"/>
    <property type="project" value="TreeGrafter"/>
</dbReference>
<reference evidence="4" key="1">
    <citation type="submission" date="2020-05" db="EMBL/GenBank/DDBJ databases">
        <title>Phylogenomic resolution of chytrid fungi.</title>
        <authorList>
            <person name="Stajich J.E."/>
            <person name="Amses K."/>
            <person name="Simmons R."/>
            <person name="Seto K."/>
            <person name="Myers J."/>
            <person name="Bonds A."/>
            <person name="Quandt C.A."/>
            <person name="Barry K."/>
            <person name="Liu P."/>
            <person name="Grigoriev I."/>
            <person name="Longcore J.E."/>
            <person name="James T.Y."/>
        </authorList>
    </citation>
    <scope>NUCLEOTIDE SEQUENCE</scope>
    <source>
        <strain evidence="4">PLAUS21</strain>
    </source>
</reference>
<dbReference type="PANTHER" id="PTHR10267:SF0">
    <property type="entry name" value="DNA POLYMERASE SUBUNIT GAMMA-1"/>
    <property type="match status" value="1"/>
</dbReference>
<organism evidence="4 5">
    <name type="scientific">Boothiomyces macroporosus</name>
    <dbReference type="NCBI Taxonomy" id="261099"/>
    <lineage>
        <taxon>Eukaryota</taxon>
        <taxon>Fungi</taxon>
        <taxon>Fungi incertae sedis</taxon>
        <taxon>Chytridiomycota</taxon>
        <taxon>Chytridiomycota incertae sedis</taxon>
        <taxon>Chytridiomycetes</taxon>
        <taxon>Rhizophydiales</taxon>
        <taxon>Terramycetaceae</taxon>
        <taxon>Boothiomyces</taxon>
    </lineage>
</organism>
<proteinExistence type="predicted"/>
<dbReference type="GO" id="GO:0005760">
    <property type="term" value="C:gamma DNA polymerase complex"/>
    <property type="evidence" value="ECO:0007669"/>
    <property type="project" value="InterPro"/>
</dbReference>
<feature type="domain" description="DNA-directed DNA polymerase family A palm" evidence="3">
    <location>
        <begin position="568"/>
        <end position="795"/>
    </location>
</feature>
<keyword evidence="4" id="KW-0239">DNA-directed DNA polymerase</keyword>
<protein>
    <recommendedName>
        <fullName evidence="1">Mitochondrial DNA polymerase catalytic subunit</fullName>
    </recommendedName>
</protein>
<name>A0AAD5ULX9_9FUNG</name>
<dbReference type="SUPFAM" id="SSF56672">
    <property type="entry name" value="DNA/RNA polymerases"/>
    <property type="match status" value="1"/>
</dbReference>